<keyword evidence="1 6" id="KW-0808">Transferase</keyword>
<gene>
    <name evidence="7" type="ORF">CA615_03010</name>
</gene>
<evidence type="ECO:0000256" key="1">
    <source>
        <dbReference type="ARBA" id="ARBA00022679"/>
    </source>
</evidence>
<comment type="function">
    <text evidence="6">Catalyzes the GTP-dependent phosphorylation of the 3'-hydroxyl group of dephosphocoenzyme A to form coenzyme A (CoA).</text>
</comment>
<keyword evidence="3 6" id="KW-0418">Kinase</keyword>
<dbReference type="HAMAP" id="MF_00590">
    <property type="entry name" value="Dephospho_CoA_kinase_GTP_dep"/>
    <property type="match status" value="1"/>
</dbReference>
<evidence type="ECO:0000256" key="3">
    <source>
        <dbReference type="ARBA" id="ARBA00022777"/>
    </source>
</evidence>
<dbReference type="PANTHER" id="PTHR40732:SF1">
    <property type="entry name" value="GTP-DEPENDENT DEPHOSPHO-COA KINASE"/>
    <property type="match status" value="1"/>
</dbReference>
<dbReference type="GO" id="GO:0005525">
    <property type="term" value="F:GTP binding"/>
    <property type="evidence" value="ECO:0007669"/>
    <property type="project" value="UniProtKB-UniRule"/>
</dbReference>
<feature type="binding site" evidence="6">
    <location>
        <position position="52"/>
    </location>
    <ligand>
        <name>GTP</name>
        <dbReference type="ChEBI" id="CHEBI:37565"/>
    </ligand>
</feature>
<keyword evidence="5 6" id="KW-0342">GTP-binding</keyword>
<reference evidence="7 8" key="1">
    <citation type="submission" date="2017-05" db="EMBL/GenBank/DDBJ databases">
        <title>Host range expansion of the Methanosphaera genus to humans and monogastric animals involves recent and extensive reduction in genome content.</title>
        <authorList>
            <person name="Hoedt E.C."/>
            <person name="Volmer J.G."/>
            <person name="Parks D.H."/>
            <person name="Rosewarne C.P."/>
            <person name="Denman S.E."/>
            <person name="Mcsweeney C.S."/>
            <person name="O Cuiv P."/>
            <person name="Hugenholtz P."/>
            <person name="Tyson G.W."/>
            <person name="Morrison M."/>
        </authorList>
    </citation>
    <scope>NUCLEOTIDE SEQUENCE [LARGE SCALE GENOMIC DNA]</scope>
    <source>
        <strain evidence="7 8">PA5</strain>
    </source>
</reference>
<evidence type="ECO:0000256" key="2">
    <source>
        <dbReference type="ARBA" id="ARBA00022741"/>
    </source>
</evidence>
<feature type="binding site" evidence="6">
    <location>
        <position position="73"/>
    </location>
    <ligand>
        <name>GTP</name>
        <dbReference type="ChEBI" id="CHEBI:37565"/>
    </ligand>
</feature>
<evidence type="ECO:0000313" key="7">
    <source>
        <dbReference type="EMBL" id="RAP03301.1"/>
    </source>
</evidence>
<dbReference type="Proteomes" id="UP000248557">
    <property type="component" value="Unassembled WGS sequence"/>
</dbReference>
<organism evidence="7 8">
    <name type="scientific">Methanosphaera stadtmanae</name>
    <dbReference type="NCBI Taxonomy" id="2317"/>
    <lineage>
        <taxon>Archaea</taxon>
        <taxon>Methanobacteriati</taxon>
        <taxon>Methanobacteriota</taxon>
        <taxon>Methanomada group</taxon>
        <taxon>Methanobacteria</taxon>
        <taxon>Methanobacteriales</taxon>
        <taxon>Methanobacteriaceae</taxon>
        <taxon>Methanosphaera</taxon>
    </lineage>
</organism>
<evidence type="ECO:0000256" key="4">
    <source>
        <dbReference type="ARBA" id="ARBA00022993"/>
    </source>
</evidence>
<dbReference type="EC" id="2.7.1.237" evidence="6"/>
<dbReference type="PIRSF" id="PIRSF006533">
    <property type="entry name" value="UCP006533"/>
    <property type="match status" value="1"/>
</dbReference>
<evidence type="ECO:0000313" key="8">
    <source>
        <dbReference type="Proteomes" id="UP000248557"/>
    </source>
</evidence>
<name>A0A328PZ98_9EURY</name>
<dbReference type="GO" id="GO:0015937">
    <property type="term" value="P:coenzyme A biosynthetic process"/>
    <property type="evidence" value="ECO:0007669"/>
    <property type="project" value="UniProtKB-UniRule"/>
</dbReference>
<feature type="binding site" evidence="6">
    <location>
        <position position="128"/>
    </location>
    <ligand>
        <name>GTP</name>
        <dbReference type="ChEBI" id="CHEBI:37565"/>
    </ligand>
</feature>
<comment type="caution">
    <text evidence="6">Lacks conserved residue(s) required for the propagation of feature annotation.</text>
</comment>
<dbReference type="GO" id="GO:0016301">
    <property type="term" value="F:kinase activity"/>
    <property type="evidence" value="ECO:0007669"/>
    <property type="project" value="UniProtKB-UniRule"/>
</dbReference>
<keyword evidence="4 6" id="KW-0173">Coenzyme A biosynthesis</keyword>
<accession>A0A328PZ98</accession>
<comment type="similarity">
    <text evidence="6">Belongs to the GTP-dependent DPCK family.</text>
</comment>
<dbReference type="InterPro" id="IPR007164">
    <property type="entry name" value="GTP-dep_dephospho-CoA_kin"/>
</dbReference>
<keyword evidence="2 6" id="KW-0547">Nucleotide-binding</keyword>
<sequence length="176" mass="19905">MTERRLIVLTLPKYLRSELKKPLGQLYKSIDIIEEKLHQQLSEDKLIISIGDATTKNLIKLNIQPQICIVDNKIEREPVEHKLTHTDNLVHVNNPAGCITDELVKICIDSINTATSNNPVIIEVKGEEDLAVLPCILNAPKDTFILYGQPKEGVVLVCVNEAFNKAKHFYKQLNKE</sequence>
<dbReference type="Pfam" id="PF04019">
    <property type="entry name" value="DUF359"/>
    <property type="match status" value="1"/>
</dbReference>
<dbReference type="EMBL" id="NGJK01000029">
    <property type="protein sequence ID" value="RAP03301.1"/>
    <property type="molecule type" value="Genomic_DNA"/>
</dbReference>
<dbReference type="UniPathway" id="UPA00241"/>
<protein>
    <recommendedName>
        <fullName evidence="6">GTP-dependent dephospho-CoA kinase</fullName>
        <ecNumber evidence="6">2.7.1.237</ecNumber>
    </recommendedName>
    <alternativeName>
        <fullName evidence="6">Dephospho-coenzyme A kinase</fullName>
        <shortName evidence="6">DPCK</shortName>
    </alternativeName>
</protein>
<comment type="catalytic activity">
    <reaction evidence="6">
        <text>3'-dephospho-CoA + GTP = GDP + CoA + H(+)</text>
        <dbReference type="Rhea" id="RHEA:61156"/>
        <dbReference type="ChEBI" id="CHEBI:15378"/>
        <dbReference type="ChEBI" id="CHEBI:37565"/>
        <dbReference type="ChEBI" id="CHEBI:57287"/>
        <dbReference type="ChEBI" id="CHEBI:57328"/>
        <dbReference type="ChEBI" id="CHEBI:58189"/>
        <dbReference type="EC" id="2.7.1.237"/>
    </reaction>
</comment>
<comment type="caution">
    <text evidence="7">The sequence shown here is derived from an EMBL/GenBank/DDBJ whole genome shotgun (WGS) entry which is preliminary data.</text>
</comment>
<dbReference type="PANTHER" id="PTHR40732">
    <property type="entry name" value="UPF0218 PROTEIN TK1697"/>
    <property type="match status" value="1"/>
</dbReference>
<proteinExistence type="inferred from homology"/>
<comment type="pathway">
    <text evidence="6">Cofactor biosynthesis; coenzyme A biosynthesis.</text>
</comment>
<dbReference type="AlphaFoldDB" id="A0A328PZ98"/>
<feature type="binding site" evidence="6">
    <location>
        <position position="71"/>
    </location>
    <ligand>
        <name>GTP</name>
        <dbReference type="ChEBI" id="CHEBI:37565"/>
    </ligand>
</feature>
<evidence type="ECO:0000256" key="6">
    <source>
        <dbReference type="HAMAP-Rule" id="MF_00590"/>
    </source>
</evidence>
<evidence type="ECO:0000256" key="5">
    <source>
        <dbReference type="ARBA" id="ARBA00023134"/>
    </source>
</evidence>